<comment type="caution">
    <text evidence="1">The sequence shown here is derived from an EMBL/GenBank/DDBJ whole genome shotgun (WGS) entry which is preliminary data.</text>
</comment>
<feature type="non-terminal residue" evidence="1">
    <location>
        <position position="211"/>
    </location>
</feature>
<dbReference type="PANTHER" id="PTHR34407">
    <property type="entry name" value="EXPRESSED PROTEIN"/>
    <property type="match status" value="1"/>
</dbReference>
<evidence type="ECO:0008006" key="3">
    <source>
        <dbReference type="Google" id="ProtNLM"/>
    </source>
</evidence>
<protein>
    <recommendedName>
        <fullName evidence="3">SGNH hydrolase-type esterase domain-containing protein</fullName>
    </recommendedName>
</protein>
<accession>A0A835YK35</accession>
<name>A0A835YK35_9STRA</name>
<gene>
    <name evidence="1" type="ORF">JKP88DRAFT_335602</name>
</gene>
<organism evidence="1 2">
    <name type="scientific">Tribonema minus</name>
    <dbReference type="NCBI Taxonomy" id="303371"/>
    <lineage>
        <taxon>Eukaryota</taxon>
        <taxon>Sar</taxon>
        <taxon>Stramenopiles</taxon>
        <taxon>Ochrophyta</taxon>
        <taxon>PX clade</taxon>
        <taxon>Xanthophyceae</taxon>
        <taxon>Tribonematales</taxon>
        <taxon>Tribonemataceae</taxon>
        <taxon>Tribonema</taxon>
    </lineage>
</organism>
<keyword evidence="2" id="KW-1185">Reference proteome</keyword>
<dbReference type="OrthoDB" id="544608at2759"/>
<proteinExistence type="predicted"/>
<evidence type="ECO:0000313" key="1">
    <source>
        <dbReference type="EMBL" id="KAG5176595.1"/>
    </source>
</evidence>
<sequence length="211" mass="23281">GSSADVQMQNFFRKCVTPGAVINVGILGGSISQFGYGYQVTFIKQLAEMCPSAEVKLYNGARSSTPSMTLGYCAVTAMGGPSELDLFISEFTYNDGVKYTTDGAFSSLPYELMLRSVLTAFPYSPSVLTLHFWGLDFTHKTPQAALVKLARRYKVSALSIRDVIWPYYTAGRDPYGSKDKCTIDGRHPSLAVHQLTADLLQTHFVTRFLAW</sequence>
<dbReference type="EMBL" id="JAFCMP010000536">
    <property type="protein sequence ID" value="KAG5176595.1"/>
    <property type="molecule type" value="Genomic_DNA"/>
</dbReference>
<reference evidence="1" key="1">
    <citation type="submission" date="2021-02" db="EMBL/GenBank/DDBJ databases">
        <title>First Annotated Genome of the Yellow-green Alga Tribonema minus.</title>
        <authorList>
            <person name="Mahan K.M."/>
        </authorList>
    </citation>
    <scope>NUCLEOTIDE SEQUENCE</scope>
    <source>
        <strain evidence="1">UTEX B ZZ1240</strain>
    </source>
</reference>
<dbReference type="SUPFAM" id="SSF52266">
    <property type="entry name" value="SGNH hydrolase"/>
    <property type="match status" value="1"/>
</dbReference>
<feature type="non-terminal residue" evidence="1">
    <location>
        <position position="1"/>
    </location>
</feature>
<dbReference type="PANTHER" id="PTHR34407:SF1">
    <property type="entry name" value="SGNH HYDROLASE-TYPE ESTERASE DOMAIN-CONTAINING PROTEIN"/>
    <property type="match status" value="1"/>
</dbReference>
<dbReference type="AlphaFoldDB" id="A0A835YK35"/>
<evidence type="ECO:0000313" key="2">
    <source>
        <dbReference type="Proteomes" id="UP000664859"/>
    </source>
</evidence>
<dbReference type="Proteomes" id="UP000664859">
    <property type="component" value="Unassembled WGS sequence"/>
</dbReference>